<reference evidence="2" key="1">
    <citation type="submission" date="2025-08" db="UniProtKB">
        <authorList>
            <consortium name="RefSeq"/>
        </authorList>
    </citation>
    <scope>IDENTIFICATION</scope>
    <source>
        <tissue evidence="2">Whole body</tissue>
    </source>
</reference>
<dbReference type="RefSeq" id="XP_015176601.1">
    <property type="nucleotide sequence ID" value="XM_015321115.1"/>
</dbReference>
<name>A0ABM1I8R4_POLDO</name>
<dbReference type="GeneID" id="107066467"/>
<evidence type="ECO:0000313" key="1">
    <source>
        <dbReference type="Proteomes" id="UP000694924"/>
    </source>
</evidence>
<dbReference type="PANTHER" id="PTHR31094:SF2">
    <property type="entry name" value="RIKEN CDNA 2310061I04 GENE"/>
    <property type="match status" value="1"/>
</dbReference>
<proteinExistence type="predicted"/>
<protein>
    <submittedName>
        <fullName evidence="2">Uncharacterized protein LOC107066467</fullName>
    </submittedName>
</protein>
<dbReference type="PANTHER" id="PTHR31094">
    <property type="entry name" value="RIKEN CDNA 2310061I04 GENE"/>
    <property type="match status" value="1"/>
</dbReference>
<dbReference type="InterPro" id="IPR018790">
    <property type="entry name" value="DUF2358"/>
</dbReference>
<organism evidence="1 2">
    <name type="scientific">Polistes dominula</name>
    <name type="common">European paper wasp</name>
    <name type="synonym">Vespa dominula</name>
    <dbReference type="NCBI Taxonomy" id="743375"/>
    <lineage>
        <taxon>Eukaryota</taxon>
        <taxon>Metazoa</taxon>
        <taxon>Ecdysozoa</taxon>
        <taxon>Arthropoda</taxon>
        <taxon>Hexapoda</taxon>
        <taxon>Insecta</taxon>
        <taxon>Pterygota</taxon>
        <taxon>Neoptera</taxon>
        <taxon>Endopterygota</taxon>
        <taxon>Hymenoptera</taxon>
        <taxon>Apocrita</taxon>
        <taxon>Aculeata</taxon>
        <taxon>Vespoidea</taxon>
        <taxon>Vespidae</taxon>
        <taxon>Polistinae</taxon>
        <taxon>Polistini</taxon>
        <taxon>Polistes</taxon>
    </lineage>
</organism>
<keyword evidence="1" id="KW-1185">Reference proteome</keyword>
<accession>A0ABM1I8R4</accession>
<dbReference type="Proteomes" id="UP000694924">
    <property type="component" value="Unplaced"/>
</dbReference>
<gene>
    <name evidence="2" type="primary">LOC107066467</name>
</gene>
<dbReference type="Pfam" id="PF10184">
    <property type="entry name" value="DUF2358"/>
    <property type="match status" value="1"/>
</dbReference>
<evidence type="ECO:0000313" key="2">
    <source>
        <dbReference type="RefSeq" id="XP_015176601.1"/>
    </source>
</evidence>
<sequence length="400" mass="46800">MSLCFRTISNKLTSFVNTRKQVTTIDCRLPKNIKSSSFLNEFLGAQTTVDTKTKLTDSYYDIYTDVYSFHQKLDKELIKSCKKNKNEILHIPQQSLTNHSRFLNTEPVLNHLLLYNVNIDCKKTKNEYPTRDDIFYNVNNNRLCSKKQMLNTVVNNHLKQNNILLTNGGIIKSQQVNDQKSIRNQEGRPSKEQLEHIFTCLRQDLPNFFIKTLDYTIYSPNLIFINNIKGSETKGIFNYMKQLTWIRTIGHLKFAYVKLDVLKITMNPEDDTIKVRWRISGITGLRALFTLWKFKLWKMKEALNDAEVWYDGFSTYYVGADGKIYKHVMDKMMPDQSKLYDKEKPTEVATKLAMFVGLKNLQTQNSLNEIITILKPYGHCKMTKKLKDYTSSEINTIYVY</sequence>